<sequence length="62" mass="6829">MTHLQETMTIATRSRTRRSIRAEPDVSSSVARGRSRVFLESLQNGALAQEQSSSPEGCLHTV</sequence>
<protein>
    <submittedName>
        <fullName evidence="2">Uncharacterized protein</fullName>
    </submittedName>
</protein>
<evidence type="ECO:0000313" key="2">
    <source>
        <dbReference type="EnsemblPlants" id="KQK98847"/>
    </source>
</evidence>
<reference evidence="3" key="1">
    <citation type="journal article" date="2012" name="Nat. Biotechnol.">
        <title>Reference genome sequence of the model plant Setaria.</title>
        <authorList>
            <person name="Bennetzen J.L."/>
            <person name="Schmutz J."/>
            <person name="Wang H."/>
            <person name="Percifield R."/>
            <person name="Hawkins J."/>
            <person name="Pontaroli A.C."/>
            <person name="Estep M."/>
            <person name="Feng L."/>
            <person name="Vaughn J.N."/>
            <person name="Grimwood J."/>
            <person name="Jenkins J."/>
            <person name="Barry K."/>
            <person name="Lindquist E."/>
            <person name="Hellsten U."/>
            <person name="Deshpande S."/>
            <person name="Wang X."/>
            <person name="Wu X."/>
            <person name="Mitros T."/>
            <person name="Triplett J."/>
            <person name="Yang X."/>
            <person name="Ye C.Y."/>
            <person name="Mauro-Herrera M."/>
            <person name="Wang L."/>
            <person name="Li P."/>
            <person name="Sharma M."/>
            <person name="Sharma R."/>
            <person name="Ronald P.C."/>
            <person name="Panaud O."/>
            <person name="Kellogg E.A."/>
            <person name="Brutnell T.P."/>
            <person name="Doust A.N."/>
            <person name="Tuskan G.A."/>
            <person name="Rokhsar D."/>
            <person name="Devos K.M."/>
        </authorList>
    </citation>
    <scope>NUCLEOTIDE SEQUENCE [LARGE SCALE GENOMIC DNA]</scope>
    <source>
        <strain evidence="3">cv. Yugu1</strain>
    </source>
</reference>
<dbReference type="Gramene" id="KQK98847">
    <property type="protein sequence ID" value="KQK98847"/>
    <property type="gene ID" value="SETIT_012866mg"/>
</dbReference>
<keyword evidence="3" id="KW-1185">Reference proteome</keyword>
<dbReference type="EnsemblPlants" id="KQK98847">
    <property type="protein sequence ID" value="KQK98847"/>
    <property type="gene ID" value="SETIT_012866mg"/>
</dbReference>
<reference evidence="2" key="2">
    <citation type="submission" date="2018-08" db="UniProtKB">
        <authorList>
            <consortium name="EnsemblPlants"/>
        </authorList>
    </citation>
    <scope>IDENTIFICATION</scope>
    <source>
        <strain evidence="2">Yugu1</strain>
    </source>
</reference>
<evidence type="ECO:0000256" key="1">
    <source>
        <dbReference type="SAM" id="MobiDB-lite"/>
    </source>
</evidence>
<dbReference type="Proteomes" id="UP000004995">
    <property type="component" value="Unassembled WGS sequence"/>
</dbReference>
<dbReference type="EMBL" id="AGNK02004507">
    <property type="status" value="NOT_ANNOTATED_CDS"/>
    <property type="molecule type" value="Genomic_DNA"/>
</dbReference>
<accession>K3YF49</accession>
<evidence type="ECO:0000313" key="3">
    <source>
        <dbReference type="Proteomes" id="UP000004995"/>
    </source>
</evidence>
<feature type="region of interest" description="Disordered" evidence="1">
    <location>
        <begin position="1"/>
        <end position="31"/>
    </location>
</feature>
<dbReference type="InParanoid" id="K3YF49"/>
<organism evidence="2 3">
    <name type="scientific">Setaria italica</name>
    <name type="common">Foxtail millet</name>
    <name type="synonym">Panicum italicum</name>
    <dbReference type="NCBI Taxonomy" id="4555"/>
    <lineage>
        <taxon>Eukaryota</taxon>
        <taxon>Viridiplantae</taxon>
        <taxon>Streptophyta</taxon>
        <taxon>Embryophyta</taxon>
        <taxon>Tracheophyta</taxon>
        <taxon>Spermatophyta</taxon>
        <taxon>Magnoliopsida</taxon>
        <taxon>Liliopsida</taxon>
        <taxon>Poales</taxon>
        <taxon>Poaceae</taxon>
        <taxon>PACMAD clade</taxon>
        <taxon>Panicoideae</taxon>
        <taxon>Panicodae</taxon>
        <taxon>Paniceae</taxon>
        <taxon>Cenchrinae</taxon>
        <taxon>Setaria</taxon>
    </lineage>
</organism>
<dbReference type="HOGENOM" id="CLU_2908392_0_0_1"/>
<proteinExistence type="predicted"/>
<name>K3YF49_SETIT</name>
<dbReference type="AlphaFoldDB" id="K3YF49"/>